<evidence type="ECO:0000256" key="1">
    <source>
        <dbReference type="SAM" id="MobiDB-lite"/>
    </source>
</evidence>
<evidence type="ECO:0000313" key="3">
    <source>
        <dbReference type="Proteomes" id="UP001500893"/>
    </source>
</evidence>
<keyword evidence="3" id="KW-1185">Reference proteome</keyword>
<feature type="region of interest" description="Disordered" evidence="1">
    <location>
        <begin position="23"/>
        <end position="88"/>
    </location>
</feature>
<accession>A0ABN3V121</accession>
<reference evidence="2 3" key="1">
    <citation type="journal article" date="2019" name="Int. J. Syst. Evol. Microbiol.">
        <title>The Global Catalogue of Microorganisms (GCM) 10K type strain sequencing project: providing services to taxonomists for standard genome sequencing and annotation.</title>
        <authorList>
            <consortium name="The Broad Institute Genomics Platform"/>
            <consortium name="The Broad Institute Genome Sequencing Center for Infectious Disease"/>
            <person name="Wu L."/>
            <person name="Ma J."/>
        </authorList>
    </citation>
    <scope>NUCLEOTIDE SEQUENCE [LARGE SCALE GENOMIC DNA]</scope>
    <source>
        <strain evidence="2 3">JCM 11574</strain>
    </source>
</reference>
<dbReference type="Proteomes" id="UP001500893">
    <property type="component" value="Unassembled WGS sequence"/>
</dbReference>
<sequence length="88" mass="8810">MGSFLTRLGLGVPMGAHVRHDEAATVAPPRGGPVGDGGGQDATGMEKPTYFAVPKGGETDMCVGDEDDRSGGVADTEVTGSAYAGSVR</sequence>
<dbReference type="EMBL" id="BAAAVM010000115">
    <property type="protein sequence ID" value="GAA2773701.1"/>
    <property type="molecule type" value="Genomic_DNA"/>
</dbReference>
<name>A0ABN3V121_9ACTN</name>
<gene>
    <name evidence="2" type="ORF">GCM10010521_59910</name>
</gene>
<feature type="compositionally biased region" description="Gly residues" evidence="1">
    <location>
        <begin position="32"/>
        <end position="41"/>
    </location>
</feature>
<evidence type="ECO:0000313" key="2">
    <source>
        <dbReference type="EMBL" id="GAA2773701.1"/>
    </source>
</evidence>
<protein>
    <submittedName>
        <fullName evidence="2">Uncharacterized protein</fullName>
    </submittedName>
</protein>
<comment type="caution">
    <text evidence="2">The sequence shown here is derived from an EMBL/GenBank/DDBJ whole genome shotgun (WGS) entry which is preliminary data.</text>
</comment>
<proteinExistence type="predicted"/>
<organism evidence="2 3">
    <name type="scientific">Streptomyces rameus</name>
    <dbReference type="NCBI Taxonomy" id="68261"/>
    <lineage>
        <taxon>Bacteria</taxon>
        <taxon>Bacillati</taxon>
        <taxon>Actinomycetota</taxon>
        <taxon>Actinomycetes</taxon>
        <taxon>Kitasatosporales</taxon>
        <taxon>Streptomycetaceae</taxon>
        <taxon>Streptomyces</taxon>
    </lineage>
</organism>